<sequence length="160" mass="17729">MLSPPLSEIGSSKTQLHRTGPTSPFQNRRLLVLRRRLHRQISPDRRHQGKHFYYSSSISMNSPLSSSSSKASPASSSSIYSGIVPSELCTPLVPINASPYMDNNSIPLHTPPLCPQLPPLSVYECCNSVSPFPPPSLSPISRNYSSEIKQFTVSYRNCNR</sequence>
<dbReference type="EMBL" id="GEDG01018440">
    <property type="protein sequence ID" value="JAP20792.1"/>
    <property type="molecule type" value="Transcribed_RNA"/>
</dbReference>
<evidence type="ECO:0000313" key="2">
    <source>
        <dbReference type="EMBL" id="JAP20792.1"/>
    </source>
</evidence>
<feature type="region of interest" description="Disordered" evidence="1">
    <location>
        <begin position="1"/>
        <end position="28"/>
    </location>
</feature>
<accession>A0A0V0HKW5</accession>
<organism evidence="2">
    <name type="scientific">Solanum chacoense</name>
    <name type="common">Chaco potato</name>
    <dbReference type="NCBI Taxonomy" id="4108"/>
    <lineage>
        <taxon>Eukaryota</taxon>
        <taxon>Viridiplantae</taxon>
        <taxon>Streptophyta</taxon>
        <taxon>Embryophyta</taxon>
        <taxon>Tracheophyta</taxon>
        <taxon>Spermatophyta</taxon>
        <taxon>Magnoliopsida</taxon>
        <taxon>eudicotyledons</taxon>
        <taxon>Gunneridae</taxon>
        <taxon>Pentapetalae</taxon>
        <taxon>asterids</taxon>
        <taxon>lamiids</taxon>
        <taxon>Solanales</taxon>
        <taxon>Solanaceae</taxon>
        <taxon>Solanoideae</taxon>
        <taxon>Solaneae</taxon>
        <taxon>Solanum</taxon>
    </lineage>
</organism>
<protein>
    <submittedName>
        <fullName evidence="2">Putative ovule protein</fullName>
    </submittedName>
</protein>
<name>A0A0V0HKW5_SOLCH</name>
<dbReference type="AlphaFoldDB" id="A0A0V0HKW5"/>
<proteinExistence type="predicted"/>
<evidence type="ECO:0000256" key="1">
    <source>
        <dbReference type="SAM" id="MobiDB-lite"/>
    </source>
</evidence>
<reference evidence="2" key="1">
    <citation type="submission" date="2015-12" db="EMBL/GenBank/DDBJ databases">
        <title>Gene expression during late stages of embryo sac development: a critical building block for successful pollen-pistil interactions.</title>
        <authorList>
            <person name="Liu Y."/>
            <person name="Joly V."/>
            <person name="Sabar M."/>
            <person name="Matton D.P."/>
        </authorList>
    </citation>
    <scope>NUCLEOTIDE SEQUENCE</scope>
</reference>